<dbReference type="EMBL" id="SPRO01000019">
    <property type="protein sequence ID" value="TIC30428.1"/>
    <property type="molecule type" value="Genomic_DNA"/>
</dbReference>
<proteinExistence type="predicted"/>
<comment type="caution">
    <text evidence="2">The sequence shown here is derived from an EMBL/GenBank/DDBJ whole genome shotgun (WGS) entry which is preliminary data.</text>
</comment>
<feature type="region of interest" description="Disordered" evidence="1">
    <location>
        <begin position="23"/>
        <end position="148"/>
    </location>
</feature>
<organism evidence="2 3">
    <name type="scientific">Wallemia mellicola</name>
    <dbReference type="NCBI Taxonomy" id="1708541"/>
    <lineage>
        <taxon>Eukaryota</taxon>
        <taxon>Fungi</taxon>
        <taxon>Dikarya</taxon>
        <taxon>Basidiomycota</taxon>
        <taxon>Wallemiomycotina</taxon>
        <taxon>Wallemiomycetes</taxon>
        <taxon>Wallemiales</taxon>
        <taxon>Wallemiaceae</taxon>
        <taxon>Wallemia</taxon>
    </lineage>
</organism>
<gene>
    <name evidence="2" type="ORF">E3Q10_02145</name>
</gene>
<dbReference type="Proteomes" id="UP000305647">
    <property type="component" value="Unassembled WGS sequence"/>
</dbReference>
<protein>
    <submittedName>
        <fullName evidence="2">Uncharacterized protein</fullName>
    </submittedName>
</protein>
<reference evidence="2 3" key="1">
    <citation type="submission" date="2019-03" db="EMBL/GenBank/DDBJ databases">
        <title>Sequencing 25 genomes of Wallemia mellicola.</title>
        <authorList>
            <person name="Gostincar C."/>
        </authorList>
    </citation>
    <scope>NUCLEOTIDE SEQUENCE [LARGE SCALE GENOMIC DNA]</scope>
    <source>
        <strain evidence="2 3">EXF-8738</strain>
    </source>
</reference>
<dbReference type="AlphaFoldDB" id="A0A4T0R1B0"/>
<evidence type="ECO:0000313" key="2">
    <source>
        <dbReference type="EMBL" id="TIC30428.1"/>
    </source>
</evidence>
<sequence>MKYKEAQSLEYKAQVPSFIRRMKGENVDGAEEEEEELDEFGRSRQKRSEVVENQEEEDEKDPIKALLKDGAQIDNLEDLVDKPKSSTPPPGSPTQQDTPKKVKQDGVNFGNKTKKRKTLLVDSSSEPSSSKQQKKKKQKQNKGLLSFE</sequence>
<evidence type="ECO:0000256" key="1">
    <source>
        <dbReference type="SAM" id="MobiDB-lite"/>
    </source>
</evidence>
<evidence type="ECO:0000313" key="3">
    <source>
        <dbReference type="Proteomes" id="UP000305647"/>
    </source>
</evidence>
<accession>A0A4T0R1B0</accession>
<feature type="compositionally biased region" description="Basic and acidic residues" evidence="1">
    <location>
        <begin position="39"/>
        <end position="50"/>
    </location>
</feature>
<name>A0A4T0R1B0_9BASI</name>
<feature type="compositionally biased region" description="Acidic residues" evidence="1">
    <location>
        <begin position="28"/>
        <end position="38"/>
    </location>
</feature>